<proteinExistence type="predicted"/>
<evidence type="ECO:0000256" key="8">
    <source>
        <dbReference type="ARBA" id="ARBA00022737"/>
    </source>
</evidence>
<evidence type="ECO:0000256" key="5">
    <source>
        <dbReference type="ARBA" id="ARBA00022525"/>
    </source>
</evidence>
<evidence type="ECO:0000313" key="14">
    <source>
        <dbReference type="EMBL" id="TDQ66726.1"/>
    </source>
</evidence>
<feature type="transmembrane region" description="Helical" evidence="12">
    <location>
        <begin position="6"/>
        <end position="26"/>
    </location>
</feature>
<dbReference type="InterPro" id="IPR001736">
    <property type="entry name" value="PLipase_D/transphosphatidylase"/>
</dbReference>
<dbReference type="EC" id="2.7.8.-" evidence="11"/>
<dbReference type="CDD" id="cd09158">
    <property type="entry name" value="PLDc_EcCLS_like_2"/>
    <property type="match status" value="1"/>
</dbReference>
<dbReference type="SUPFAM" id="SSF56024">
    <property type="entry name" value="Phospholipase D/nuclease"/>
    <property type="match status" value="2"/>
</dbReference>
<comment type="subcellular location">
    <subcellularLocation>
        <location evidence="2">Cell membrane</location>
    </subcellularLocation>
    <subcellularLocation>
        <location evidence="3">Secreted</location>
    </subcellularLocation>
</comment>
<evidence type="ECO:0000256" key="6">
    <source>
        <dbReference type="ARBA" id="ARBA00022679"/>
    </source>
</evidence>
<evidence type="ECO:0000256" key="3">
    <source>
        <dbReference type="ARBA" id="ARBA00004613"/>
    </source>
</evidence>
<keyword evidence="15" id="KW-1185">Reference proteome</keyword>
<feature type="domain" description="PLD phosphodiesterase" evidence="13">
    <location>
        <begin position="396"/>
        <end position="423"/>
    </location>
</feature>
<feature type="domain" description="PLD phosphodiesterase" evidence="13">
    <location>
        <begin position="220"/>
        <end position="247"/>
    </location>
</feature>
<evidence type="ECO:0000313" key="15">
    <source>
        <dbReference type="Proteomes" id="UP000295391"/>
    </source>
</evidence>
<feature type="transmembrane region" description="Helical" evidence="12">
    <location>
        <begin position="38"/>
        <end position="57"/>
    </location>
</feature>
<dbReference type="CDD" id="cd09152">
    <property type="entry name" value="PLDc_EcCLS_like_1"/>
    <property type="match status" value="1"/>
</dbReference>
<dbReference type="GO" id="GO:0032049">
    <property type="term" value="P:cardiolipin biosynthetic process"/>
    <property type="evidence" value="ECO:0007669"/>
    <property type="project" value="UniProtKB-UniRule"/>
</dbReference>
<dbReference type="GO" id="GO:0008808">
    <property type="term" value="F:cardiolipin synthase activity"/>
    <property type="evidence" value="ECO:0007669"/>
    <property type="project" value="UniProtKB-UniRule"/>
</dbReference>
<comment type="function">
    <text evidence="1">Could be a virulence factor.</text>
</comment>
<dbReference type="EMBL" id="SNYR01000001">
    <property type="protein sequence ID" value="TDQ66726.1"/>
    <property type="molecule type" value="Genomic_DNA"/>
</dbReference>
<dbReference type="Gene3D" id="3.30.870.10">
    <property type="entry name" value="Endonuclease Chain A"/>
    <property type="match status" value="2"/>
</dbReference>
<evidence type="ECO:0000259" key="13">
    <source>
        <dbReference type="PROSITE" id="PS50035"/>
    </source>
</evidence>
<keyword evidence="5" id="KW-0964">Secreted</keyword>
<keyword evidence="9 12" id="KW-1133">Transmembrane helix</keyword>
<dbReference type="RefSeq" id="WP_133571401.1">
    <property type="nucleotide sequence ID" value="NZ_SNYR01000001.1"/>
</dbReference>
<dbReference type="AlphaFoldDB" id="A0A4R6VVE3"/>
<keyword evidence="4" id="KW-1003">Cell membrane</keyword>
<dbReference type="Pfam" id="PF13091">
    <property type="entry name" value="PLDc_2"/>
    <property type="match status" value="2"/>
</dbReference>
<evidence type="ECO:0000256" key="12">
    <source>
        <dbReference type="SAM" id="Phobius"/>
    </source>
</evidence>
<evidence type="ECO:0000256" key="11">
    <source>
        <dbReference type="NCBIfam" id="TIGR04265"/>
    </source>
</evidence>
<reference evidence="14 15" key="1">
    <citation type="submission" date="2019-03" db="EMBL/GenBank/DDBJ databases">
        <title>Genomic Encyclopedia of Type Strains, Phase III (KMG-III): the genomes of soil and plant-associated and newly described type strains.</title>
        <authorList>
            <person name="Whitman W."/>
        </authorList>
    </citation>
    <scope>NUCLEOTIDE SEQUENCE [LARGE SCALE GENOMIC DNA]</scope>
    <source>
        <strain evidence="14 15">CGMCC 1.7002</strain>
    </source>
</reference>
<dbReference type="InterPro" id="IPR025202">
    <property type="entry name" value="PLD-like_dom"/>
</dbReference>
<name>A0A4R6VVE3_9HYPH</name>
<gene>
    <name evidence="14" type="ORF">ATL17_0729</name>
</gene>
<dbReference type="NCBIfam" id="TIGR04265">
    <property type="entry name" value="bac_cardiolipin"/>
    <property type="match status" value="1"/>
</dbReference>
<dbReference type="SMART" id="SM00155">
    <property type="entry name" value="PLDc"/>
    <property type="match status" value="2"/>
</dbReference>
<dbReference type="GO" id="GO:0005576">
    <property type="term" value="C:extracellular region"/>
    <property type="evidence" value="ECO:0007669"/>
    <property type="project" value="UniProtKB-SubCell"/>
</dbReference>
<dbReference type="PROSITE" id="PS50035">
    <property type="entry name" value="PLD"/>
    <property type="match status" value="2"/>
</dbReference>
<protein>
    <recommendedName>
        <fullName evidence="11">Cardiolipin synthase</fullName>
        <ecNumber evidence="11">2.7.8.-</ecNumber>
    </recommendedName>
</protein>
<comment type="caution">
    <text evidence="14">The sequence shown here is derived from an EMBL/GenBank/DDBJ whole genome shotgun (WGS) entry which is preliminary data.</text>
</comment>
<sequence length="483" mass="54161">MDIISSLSLATAIYLSIVFGVTLRILARKHISSSARLAWFIVVVTLPLAGIVLYTLLGEVHISQRLREKKARMLKQLKQIDQSKLQGNPEPYKNVPQRYHAIFEYAQTINNFPLSGGNKAELLKDAEETRARIIEDIDNAKHHVHLLYYIWLTDYTGTAIAEAVIRAAQRGVTCRVMADAIGSRVLLNSPLWVEMQRAGVQTETAMPFESMIATHLLNRFDLRNHRKITIIDGKIAYCGSQNCADPEFRPKAKYAPWIDIMARLEGPVVNQTQLLFASDWMSRRSEANLNEFELNADPVPDGFVAQVNGNGPTERRGAAAHLFATLIASADEEINITTPYFVPDIIVLNALCAAAIRGVKITMIVPRKNDSWIVAAAAKSFYPEVLAAGVRVHEYVGGLLHAKCLTIDGRITMIGSSNLDLRSFDLNYENNTIIYDETFTEAVNERQQQYLKSAIEVQLEEVREWRLPVRIWHNVIGTLGPVL</sequence>
<keyword evidence="10 12" id="KW-0472">Membrane</keyword>
<dbReference type="Proteomes" id="UP000295391">
    <property type="component" value="Unassembled WGS sequence"/>
</dbReference>
<dbReference type="OrthoDB" id="9762009at2"/>
<evidence type="ECO:0000256" key="10">
    <source>
        <dbReference type="ARBA" id="ARBA00023136"/>
    </source>
</evidence>
<keyword evidence="7 12" id="KW-0812">Transmembrane</keyword>
<evidence type="ECO:0000256" key="9">
    <source>
        <dbReference type="ARBA" id="ARBA00022989"/>
    </source>
</evidence>
<dbReference type="PANTHER" id="PTHR21248">
    <property type="entry name" value="CARDIOLIPIN SYNTHASE"/>
    <property type="match status" value="1"/>
</dbReference>
<evidence type="ECO:0000256" key="2">
    <source>
        <dbReference type="ARBA" id="ARBA00004236"/>
    </source>
</evidence>
<dbReference type="PANTHER" id="PTHR21248:SF22">
    <property type="entry name" value="PHOSPHOLIPASE D"/>
    <property type="match status" value="1"/>
</dbReference>
<evidence type="ECO:0000256" key="4">
    <source>
        <dbReference type="ARBA" id="ARBA00022475"/>
    </source>
</evidence>
<accession>A0A4R6VVE3</accession>
<dbReference type="InterPro" id="IPR022924">
    <property type="entry name" value="Cardiolipin_synthase"/>
</dbReference>
<keyword evidence="6" id="KW-0808">Transferase</keyword>
<evidence type="ECO:0000256" key="7">
    <source>
        <dbReference type="ARBA" id="ARBA00022692"/>
    </source>
</evidence>
<dbReference type="GO" id="GO:0005886">
    <property type="term" value="C:plasma membrane"/>
    <property type="evidence" value="ECO:0007669"/>
    <property type="project" value="UniProtKB-SubCell"/>
</dbReference>
<evidence type="ECO:0000256" key="1">
    <source>
        <dbReference type="ARBA" id="ARBA00003145"/>
    </source>
</evidence>
<keyword evidence="8" id="KW-0677">Repeat</keyword>
<organism evidence="14 15">
    <name type="scientific">Maritalea mobilis</name>
    <dbReference type="NCBI Taxonomy" id="483324"/>
    <lineage>
        <taxon>Bacteria</taxon>
        <taxon>Pseudomonadati</taxon>
        <taxon>Pseudomonadota</taxon>
        <taxon>Alphaproteobacteria</taxon>
        <taxon>Hyphomicrobiales</taxon>
        <taxon>Devosiaceae</taxon>
        <taxon>Maritalea</taxon>
    </lineage>
</organism>